<dbReference type="InterPro" id="IPR011009">
    <property type="entry name" value="Kinase-like_dom_sf"/>
</dbReference>
<gene>
    <name evidence="2" type="ORF">RIF29_00233</name>
</gene>
<evidence type="ECO:0000259" key="1">
    <source>
        <dbReference type="Pfam" id="PF07714"/>
    </source>
</evidence>
<name>A0AAN9P746_CROPI</name>
<dbReference type="PANTHER" id="PTHR47987:SF13">
    <property type="entry name" value="RECEPTOR-LIKE CYTOSOLIC SERINE_THREONINE-PROTEIN KINASE RBK2"/>
    <property type="match status" value="1"/>
</dbReference>
<dbReference type="PANTHER" id="PTHR47987">
    <property type="entry name" value="OS08G0249100 PROTEIN"/>
    <property type="match status" value="1"/>
</dbReference>
<dbReference type="Gene3D" id="1.10.510.10">
    <property type="entry name" value="Transferase(Phosphotransferase) domain 1"/>
    <property type="match status" value="1"/>
</dbReference>
<comment type="caution">
    <text evidence="2">The sequence shown here is derived from an EMBL/GenBank/DDBJ whole genome shotgun (WGS) entry which is preliminary data.</text>
</comment>
<dbReference type="AlphaFoldDB" id="A0AAN9P746"/>
<dbReference type="Proteomes" id="UP001372338">
    <property type="component" value="Unassembled WGS sequence"/>
</dbReference>
<dbReference type="SUPFAM" id="SSF56112">
    <property type="entry name" value="Protein kinase-like (PK-like)"/>
    <property type="match status" value="1"/>
</dbReference>
<keyword evidence="3" id="KW-1185">Reference proteome</keyword>
<evidence type="ECO:0000313" key="3">
    <source>
        <dbReference type="Proteomes" id="UP001372338"/>
    </source>
</evidence>
<feature type="domain" description="Serine-threonine/tyrosine-protein kinase catalytic" evidence="1">
    <location>
        <begin position="30"/>
        <end position="86"/>
    </location>
</feature>
<reference evidence="2 3" key="1">
    <citation type="submission" date="2024-01" db="EMBL/GenBank/DDBJ databases">
        <title>The genomes of 5 underutilized Papilionoideae crops provide insights into root nodulation and disease resistanc.</title>
        <authorList>
            <person name="Yuan L."/>
        </authorList>
    </citation>
    <scope>NUCLEOTIDE SEQUENCE [LARGE SCALE GENOMIC DNA]</scope>
    <source>
        <strain evidence="2">ZHUSHIDOU_FW_LH</strain>
        <tissue evidence="2">Leaf</tissue>
    </source>
</reference>
<organism evidence="2 3">
    <name type="scientific">Crotalaria pallida</name>
    <name type="common">Smooth rattlebox</name>
    <name type="synonym">Crotalaria striata</name>
    <dbReference type="NCBI Taxonomy" id="3830"/>
    <lineage>
        <taxon>Eukaryota</taxon>
        <taxon>Viridiplantae</taxon>
        <taxon>Streptophyta</taxon>
        <taxon>Embryophyta</taxon>
        <taxon>Tracheophyta</taxon>
        <taxon>Spermatophyta</taxon>
        <taxon>Magnoliopsida</taxon>
        <taxon>eudicotyledons</taxon>
        <taxon>Gunneridae</taxon>
        <taxon>Pentapetalae</taxon>
        <taxon>rosids</taxon>
        <taxon>fabids</taxon>
        <taxon>Fabales</taxon>
        <taxon>Fabaceae</taxon>
        <taxon>Papilionoideae</taxon>
        <taxon>50 kb inversion clade</taxon>
        <taxon>genistoids sensu lato</taxon>
        <taxon>core genistoids</taxon>
        <taxon>Crotalarieae</taxon>
        <taxon>Crotalaria</taxon>
    </lineage>
</organism>
<proteinExistence type="predicted"/>
<sequence>MAEKRDSGSMSEGKCETVSISEGRLTISRSEDGNSLLRCYLPPEFFMQGIVDEKTDVYAYGVLLLELIKGREALDSSQKSLVMWVLQILRGEEETLEMIKESQKSKLQRTYSVELNDAEEYNSTKFLSESDRYMATILSSSNSIKEESTEN</sequence>
<dbReference type="GO" id="GO:0004672">
    <property type="term" value="F:protein kinase activity"/>
    <property type="evidence" value="ECO:0007669"/>
    <property type="project" value="InterPro"/>
</dbReference>
<accession>A0AAN9P746</accession>
<dbReference type="EMBL" id="JAYWIO010000001">
    <property type="protein sequence ID" value="KAK7287151.1"/>
    <property type="molecule type" value="Genomic_DNA"/>
</dbReference>
<dbReference type="InterPro" id="IPR046958">
    <property type="entry name" value="RBK1/2/STUNTED"/>
</dbReference>
<protein>
    <recommendedName>
        <fullName evidence="1">Serine-threonine/tyrosine-protein kinase catalytic domain-containing protein</fullName>
    </recommendedName>
</protein>
<dbReference type="InterPro" id="IPR001245">
    <property type="entry name" value="Ser-Thr/Tyr_kinase_cat_dom"/>
</dbReference>
<evidence type="ECO:0000313" key="2">
    <source>
        <dbReference type="EMBL" id="KAK7287151.1"/>
    </source>
</evidence>
<dbReference type="Pfam" id="PF07714">
    <property type="entry name" value="PK_Tyr_Ser-Thr"/>
    <property type="match status" value="1"/>
</dbReference>